<dbReference type="AlphaFoldDB" id="A0A9D4FDC2"/>
<proteinExistence type="predicted"/>
<dbReference type="Proteomes" id="UP000828390">
    <property type="component" value="Unassembled WGS sequence"/>
</dbReference>
<accession>A0A9D4FDC2</accession>
<evidence type="ECO:0000313" key="2">
    <source>
        <dbReference type="Proteomes" id="UP000828390"/>
    </source>
</evidence>
<name>A0A9D4FDC2_DREPO</name>
<comment type="caution">
    <text evidence="1">The sequence shown here is derived from an EMBL/GenBank/DDBJ whole genome shotgun (WGS) entry which is preliminary data.</text>
</comment>
<protein>
    <submittedName>
        <fullName evidence="1">Uncharacterized protein</fullName>
    </submittedName>
</protein>
<keyword evidence="2" id="KW-1185">Reference proteome</keyword>
<gene>
    <name evidence="1" type="ORF">DPMN_150446</name>
</gene>
<evidence type="ECO:0000313" key="1">
    <source>
        <dbReference type="EMBL" id="KAH3796869.1"/>
    </source>
</evidence>
<reference evidence="1" key="1">
    <citation type="journal article" date="2019" name="bioRxiv">
        <title>The Genome of the Zebra Mussel, Dreissena polymorpha: A Resource for Invasive Species Research.</title>
        <authorList>
            <person name="McCartney M.A."/>
            <person name="Auch B."/>
            <person name="Kono T."/>
            <person name="Mallez S."/>
            <person name="Zhang Y."/>
            <person name="Obille A."/>
            <person name="Becker A."/>
            <person name="Abrahante J.E."/>
            <person name="Garbe J."/>
            <person name="Badalamenti J.P."/>
            <person name="Herman A."/>
            <person name="Mangelson H."/>
            <person name="Liachko I."/>
            <person name="Sullivan S."/>
            <person name="Sone E.D."/>
            <person name="Koren S."/>
            <person name="Silverstein K.A.T."/>
            <person name="Beckman K.B."/>
            <person name="Gohl D.M."/>
        </authorList>
    </citation>
    <scope>NUCLEOTIDE SEQUENCE</scope>
    <source>
        <strain evidence="1">Duluth1</strain>
        <tissue evidence="1">Whole animal</tissue>
    </source>
</reference>
<dbReference type="EMBL" id="JAIWYP010000007">
    <property type="protein sequence ID" value="KAH3796869.1"/>
    <property type="molecule type" value="Genomic_DNA"/>
</dbReference>
<reference evidence="1" key="2">
    <citation type="submission" date="2020-11" db="EMBL/GenBank/DDBJ databases">
        <authorList>
            <person name="McCartney M.A."/>
            <person name="Auch B."/>
            <person name="Kono T."/>
            <person name="Mallez S."/>
            <person name="Becker A."/>
            <person name="Gohl D.M."/>
            <person name="Silverstein K.A.T."/>
            <person name="Koren S."/>
            <person name="Bechman K.B."/>
            <person name="Herman A."/>
            <person name="Abrahante J.E."/>
            <person name="Garbe J."/>
        </authorList>
    </citation>
    <scope>NUCLEOTIDE SEQUENCE</scope>
    <source>
        <strain evidence="1">Duluth1</strain>
        <tissue evidence="1">Whole animal</tissue>
    </source>
</reference>
<sequence>MFVNATSGIGVESYAIWRVGTALDRFRPMVITAHLEALYVKRHLLAYELHFSTNAFNPLRESDRSTTSSAWVGEYKDRSPILKPYGVVESSFSRSFMLTM</sequence>
<organism evidence="1 2">
    <name type="scientific">Dreissena polymorpha</name>
    <name type="common">Zebra mussel</name>
    <name type="synonym">Mytilus polymorpha</name>
    <dbReference type="NCBI Taxonomy" id="45954"/>
    <lineage>
        <taxon>Eukaryota</taxon>
        <taxon>Metazoa</taxon>
        <taxon>Spiralia</taxon>
        <taxon>Lophotrochozoa</taxon>
        <taxon>Mollusca</taxon>
        <taxon>Bivalvia</taxon>
        <taxon>Autobranchia</taxon>
        <taxon>Heteroconchia</taxon>
        <taxon>Euheterodonta</taxon>
        <taxon>Imparidentia</taxon>
        <taxon>Neoheterodontei</taxon>
        <taxon>Myida</taxon>
        <taxon>Dreissenoidea</taxon>
        <taxon>Dreissenidae</taxon>
        <taxon>Dreissena</taxon>
    </lineage>
</organism>